<dbReference type="EMBL" id="PGCI01000308">
    <property type="protein sequence ID" value="PLW30141.1"/>
    <property type="molecule type" value="Genomic_DNA"/>
</dbReference>
<organism evidence="2 3">
    <name type="scientific">Puccinia coronata f. sp. avenae</name>
    <dbReference type="NCBI Taxonomy" id="200324"/>
    <lineage>
        <taxon>Eukaryota</taxon>
        <taxon>Fungi</taxon>
        <taxon>Dikarya</taxon>
        <taxon>Basidiomycota</taxon>
        <taxon>Pucciniomycotina</taxon>
        <taxon>Pucciniomycetes</taxon>
        <taxon>Pucciniales</taxon>
        <taxon>Pucciniaceae</taxon>
        <taxon>Puccinia</taxon>
    </lineage>
</organism>
<feature type="compositionally biased region" description="Low complexity" evidence="1">
    <location>
        <begin position="102"/>
        <end position="120"/>
    </location>
</feature>
<name>A0A2N5TXC3_9BASI</name>
<protein>
    <submittedName>
        <fullName evidence="2">Uncharacterized protein</fullName>
    </submittedName>
</protein>
<evidence type="ECO:0000313" key="3">
    <source>
        <dbReference type="Proteomes" id="UP000235392"/>
    </source>
</evidence>
<evidence type="ECO:0000313" key="2">
    <source>
        <dbReference type="EMBL" id="PLW30141.1"/>
    </source>
</evidence>
<gene>
    <name evidence="2" type="ORF">PCASD_24253</name>
</gene>
<dbReference type="AlphaFoldDB" id="A0A2N5TXC3"/>
<sequence>MGSVSGTWRRASSPSPIQVELSWPPPIYPSAPSDPVTPPISLPTPTPTPPPPDVPTPDQPAPEPSSPADLWSHLPLLEVPLQPRDDQRLTALMHSPQNSAHPSPQALSPSSLPISPLHKSSPPPSDITLITLPPGPPLKPASSPPKPSGPVSVPSAPPADRVPSPPPRRKSGRERKPPDCYGKWSKHSKAIEDVDTLKTWKQLLRSPN</sequence>
<reference evidence="2 3" key="1">
    <citation type="submission" date="2017-11" db="EMBL/GenBank/DDBJ databases">
        <title>De novo assembly and phasing of dikaryotic genomes from two isolates of Puccinia coronata f. sp. avenae, the causal agent of oat crown rust.</title>
        <authorList>
            <person name="Miller M.E."/>
            <person name="Zhang Y."/>
            <person name="Omidvar V."/>
            <person name="Sperschneider J."/>
            <person name="Schwessinger B."/>
            <person name="Raley C."/>
            <person name="Palmer J.M."/>
            <person name="Garnica D."/>
            <person name="Upadhyaya N."/>
            <person name="Rathjen J."/>
            <person name="Taylor J.M."/>
            <person name="Park R.F."/>
            <person name="Dodds P.N."/>
            <person name="Hirsch C.D."/>
            <person name="Kianian S.F."/>
            <person name="Figueroa M."/>
        </authorList>
    </citation>
    <scope>NUCLEOTIDE SEQUENCE [LARGE SCALE GENOMIC DNA]</scope>
    <source>
        <strain evidence="2">12SD80</strain>
    </source>
</reference>
<proteinExistence type="predicted"/>
<feature type="compositionally biased region" description="Pro residues" evidence="1">
    <location>
        <begin position="133"/>
        <end position="148"/>
    </location>
</feature>
<feature type="compositionally biased region" description="Pro residues" evidence="1">
    <location>
        <begin position="35"/>
        <end position="65"/>
    </location>
</feature>
<comment type="caution">
    <text evidence="2">The sequence shown here is derived from an EMBL/GenBank/DDBJ whole genome shotgun (WGS) entry which is preliminary data.</text>
</comment>
<feature type="region of interest" description="Disordered" evidence="1">
    <location>
        <begin position="1"/>
        <end position="184"/>
    </location>
</feature>
<feature type="compositionally biased region" description="Polar residues" evidence="1">
    <location>
        <begin position="1"/>
        <end position="16"/>
    </location>
</feature>
<accession>A0A2N5TXC3</accession>
<dbReference type="Proteomes" id="UP000235392">
    <property type="component" value="Unassembled WGS sequence"/>
</dbReference>
<feature type="compositionally biased region" description="Low complexity" evidence="1">
    <location>
        <begin position="149"/>
        <end position="162"/>
    </location>
</feature>
<evidence type="ECO:0000256" key="1">
    <source>
        <dbReference type="SAM" id="MobiDB-lite"/>
    </source>
</evidence>